<evidence type="ECO:0000259" key="1">
    <source>
        <dbReference type="PROSITE" id="PS50878"/>
    </source>
</evidence>
<comment type="caution">
    <text evidence="2">The sequence shown here is derived from an EMBL/GenBank/DDBJ whole genome shotgun (WGS) entry which is preliminary data.</text>
</comment>
<gene>
    <name evidence="2" type="ORF">CBR_g10880</name>
</gene>
<dbReference type="SUPFAM" id="SSF56672">
    <property type="entry name" value="DNA/RNA polymerases"/>
    <property type="match status" value="1"/>
</dbReference>
<dbReference type="EMBL" id="BFEA01000156">
    <property type="protein sequence ID" value="GBG71943.1"/>
    <property type="molecule type" value="Genomic_DNA"/>
</dbReference>
<dbReference type="PANTHER" id="PTHR31635:SF196">
    <property type="entry name" value="REVERSE TRANSCRIPTASE DOMAIN-CONTAINING PROTEIN-RELATED"/>
    <property type="match status" value="1"/>
</dbReference>
<dbReference type="Pfam" id="PF00078">
    <property type="entry name" value="RVT_1"/>
    <property type="match status" value="1"/>
</dbReference>
<evidence type="ECO:0000313" key="2">
    <source>
        <dbReference type="EMBL" id="GBG71943.1"/>
    </source>
</evidence>
<name>A0A388KPS5_CHABU</name>
<sequence>MVELRHPFDRHAPTASTAVGMLHYAKLYYMDILTSRFPQQSVNLDLSRDSDMWDDTTVWLQPNARLDLDRPLTVEEVKQTLKTMAKGKSPGVDGLTVKFYVANWAAFGPALVDIYNEVLVGGKLGKGMTHGVISVLFKKGDKAEVRNWRPISLLNVSYKILAKALARRLSRFLPELVEKDQGAFVQGRSIFNNIVTAIETLEVVQKENLDTAILLLDLEKAYDKVGWTFVLTTLRKMGFSEGFCACIIDMYTYSTSSVMINGHLSARSLRQGCPLAPLVFVLQLEVLLNRIRKHPNIRGLRLHTGEECKVKALADDLLAVSENSVSSLAALKGVMLEYSELSEASVNWTKSVFLLPEQFVLRVEWGMRRVEPGEEERFLGVLISLQLEMSTQGLLLQQRIAARLKTWEVTWHLSLLGRALVANVALFSILWFVSTVRELATGIIRAVKRLVGRFIWKPRARLTEGFISKVAMDTLSFPRSKGGLGLSDPARRNQAQLRNWVAKLATLTSREHWVGTAEQILMSEWSLSRPQDVWDCFFIPSFHKKRLKSRFWEPIRKAWNRLPPDLQSSPTTKDEVLMQLLFENPAVTDRNGHPFKADGSTGSFGQAWVKRGIVRISDLWSKLLGCWKPPADIKQQLRGLQRVEENWRHLIQGIPQEWRSLLGPEGVDPEDTWYVPDQAAEPGMLWKVKVILPSGFRRIERWRCESPANVLTLVEQDTIFSWSNPSQARVLEVRGRSASTLSLTWVGRLPLNQLCVDPLAWSWSAGAGEEKALRIGEYSVAQGYQQLSRKLKSPAQVAIPRWQAIWEEDLPDAEAEFERLWESLSNLPNGKSL</sequence>
<dbReference type="PANTHER" id="PTHR31635">
    <property type="entry name" value="REVERSE TRANSCRIPTASE DOMAIN-CONTAINING PROTEIN-RELATED"/>
    <property type="match status" value="1"/>
</dbReference>
<organism evidence="2 3">
    <name type="scientific">Chara braunii</name>
    <name type="common">Braun's stonewort</name>
    <dbReference type="NCBI Taxonomy" id="69332"/>
    <lineage>
        <taxon>Eukaryota</taxon>
        <taxon>Viridiplantae</taxon>
        <taxon>Streptophyta</taxon>
        <taxon>Charophyceae</taxon>
        <taxon>Charales</taxon>
        <taxon>Characeae</taxon>
        <taxon>Chara</taxon>
    </lineage>
</organism>
<protein>
    <recommendedName>
        <fullName evidence="1">Reverse transcriptase domain-containing protein</fullName>
    </recommendedName>
</protein>
<dbReference type="InterPro" id="IPR000477">
    <property type="entry name" value="RT_dom"/>
</dbReference>
<dbReference type="Proteomes" id="UP000265515">
    <property type="component" value="Unassembled WGS sequence"/>
</dbReference>
<dbReference type="STRING" id="69332.A0A388KPS5"/>
<proteinExistence type="predicted"/>
<feature type="domain" description="Reverse transcriptase" evidence="1">
    <location>
        <begin position="117"/>
        <end position="383"/>
    </location>
</feature>
<dbReference type="OrthoDB" id="672428at2759"/>
<dbReference type="CDD" id="cd01650">
    <property type="entry name" value="RT_nLTR_like"/>
    <property type="match status" value="1"/>
</dbReference>
<dbReference type="AlphaFoldDB" id="A0A388KPS5"/>
<evidence type="ECO:0000313" key="3">
    <source>
        <dbReference type="Proteomes" id="UP000265515"/>
    </source>
</evidence>
<dbReference type="InterPro" id="IPR043502">
    <property type="entry name" value="DNA/RNA_pol_sf"/>
</dbReference>
<accession>A0A388KPS5</accession>
<keyword evidence="3" id="KW-1185">Reference proteome</keyword>
<dbReference type="Gramene" id="GBG71943">
    <property type="protein sequence ID" value="GBG71943"/>
    <property type="gene ID" value="CBR_g10880"/>
</dbReference>
<dbReference type="PROSITE" id="PS50878">
    <property type="entry name" value="RT_POL"/>
    <property type="match status" value="1"/>
</dbReference>
<reference evidence="2 3" key="1">
    <citation type="journal article" date="2018" name="Cell">
        <title>The Chara Genome: Secondary Complexity and Implications for Plant Terrestrialization.</title>
        <authorList>
            <person name="Nishiyama T."/>
            <person name="Sakayama H."/>
            <person name="Vries J.D."/>
            <person name="Buschmann H."/>
            <person name="Saint-Marcoux D."/>
            <person name="Ullrich K.K."/>
            <person name="Haas F.B."/>
            <person name="Vanderstraeten L."/>
            <person name="Becker D."/>
            <person name="Lang D."/>
            <person name="Vosolsobe S."/>
            <person name="Rombauts S."/>
            <person name="Wilhelmsson P.K.I."/>
            <person name="Janitza P."/>
            <person name="Kern R."/>
            <person name="Heyl A."/>
            <person name="Rumpler F."/>
            <person name="Villalobos L.I.A.C."/>
            <person name="Clay J.M."/>
            <person name="Skokan R."/>
            <person name="Toyoda A."/>
            <person name="Suzuki Y."/>
            <person name="Kagoshima H."/>
            <person name="Schijlen E."/>
            <person name="Tajeshwar N."/>
            <person name="Catarino B."/>
            <person name="Hetherington A.J."/>
            <person name="Saltykova A."/>
            <person name="Bonnot C."/>
            <person name="Breuninger H."/>
            <person name="Symeonidi A."/>
            <person name="Radhakrishnan G.V."/>
            <person name="Van Nieuwerburgh F."/>
            <person name="Deforce D."/>
            <person name="Chang C."/>
            <person name="Karol K.G."/>
            <person name="Hedrich R."/>
            <person name="Ulvskov P."/>
            <person name="Glockner G."/>
            <person name="Delwiche C.F."/>
            <person name="Petrasek J."/>
            <person name="Van de Peer Y."/>
            <person name="Friml J."/>
            <person name="Beilby M."/>
            <person name="Dolan L."/>
            <person name="Kohara Y."/>
            <person name="Sugano S."/>
            <person name="Fujiyama A."/>
            <person name="Delaux P.-M."/>
            <person name="Quint M."/>
            <person name="TheiBen G."/>
            <person name="Hagemann M."/>
            <person name="Harholt J."/>
            <person name="Dunand C."/>
            <person name="Zachgo S."/>
            <person name="Langdale J."/>
            <person name="Maumus F."/>
            <person name="Straeten D.V.D."/>
            <person name="Gould S.B."/>
            <person name="Rensing S.A."/>
        </authorList>
    </citation>
    <scope>NUCLEOTIDE SEQUENCE [LARGE SCALE GENOMIC DNA]</scope>
    <source>
        <strain evidence="2 3">S276</strain>
    </source>
</reference>